<evidence type="ECO:0000313" key="1">
    <source>
        <dbReference type="EMBL" id="MCI01329.1"/>
    </source>
</evidence>
<protein>
    <submittedName>
        <fullName evidence="1">Uncharacterized protein</fullName>
    </submittedName>
</protein>
<dbReference type="Proteomes" id="UP000265520">
    <property type="component" value="Unassembled WGS sequence"/>
</dbReference>
<evidence type="ECO:0000313" key="2">
    <source>
        <dbReference type="Proteomes" id="UP000265520"/>
    </source>
</evidence>
<name>A0A392NQB6_9FABA</name>
<dbReference type="EMBL" id="LXQA010045858">
    <property type="protein sequence ID" value="MCI01329.1"/>
    <property type="molecule type" value="Genomic_DNA"/>
</dbReference>
<reference evidence="1 2" key="1">
    <citation type="journal article" date="2018" name="Front. Plant Sci.">
        <title>Red Clover (Trifolium pratense) and Zigzag Clover (T. medium) - A Picture of Genomic Similarities and Differences.</title>
        <authorList>
            <person name="Dluhosova J."/>
            <person name="Istvanek J."/>
            <person name="Nedelnik J."/>
            <person name="Repkova J."/>
        </authorList>
    </citation>
    <scope>NUCLEOTIDE SEQUENCE [LARGE SCALE GENOMIC DNA]</scope>
    <source>
        <strain evidence="2">cv. 10/8</strain>
        <tissue evidence="1">Leaf</tissue>
    </source>
</reference>
<comment type="caution">
    <text evidence="1">The sequence shown here is derived from an EMBL/GenBank/DDBJ whole genome shotgun (WGS) entry which is preliminary data.</text>
</comment>
<feature type="non-terminal residue" evidence="1">
    <location>
        <position position="1"/>
    </location>
</feature>
<keyword evidence="2" id="KW-1185">Reference proteome</keyword>
<accession>A0A392NQB6</accession>
<sequence length="40" mass="4435">DLNFLTDDLVPLASARLGNENMDGNVGGIKYKLQEDLKEQ</sequence>
<organism evidence="1 2">
    <name type="scientific">Trifolium medium</name>
    <dbReference type="NCBI Taxonomy" id="97028"/>
    <lineage>
        <taxon>Eukaryota</taxon>
        <taxon>Viridiplantae</taxon>
        <taxon>Streptophyta</taxon>
        <taxon>Embryophyta</taxon>
        <taxon>Tracheophyta</taxon>
        <taxon>Spermatophyta</taxon>
        <taxon>Magnoliopsida</taxon>
        <taxon>eudicotyledons</taxon>
        <taxon>Gunneridae</taxon>
        <taxon>Pentapetalae</taxon>
        <taxon>rosids</taxon>
        <taxon>fabids</taxon>
        <taxon>Fabales</taxon>
        <taxon>Fabaceae</taxon>
        <taxon>Papilionoideae</taxon>
        <taxon>50 kb inversion clade</taxon>
        <taxon>NPAAA clade</taxon>
        <taxon>Hologalegina</taxon>
        <taxon>IRL clade</taxon>
        <taxon>Trifolieae</taxon>
        <taxon>Trifolium</taxon>
    </lineage>
</organism>
<proteinExistence type="predicted"/>
<dbReference type="AlphaFoldDB" id="A0A392NQB6"/>